<dbReference type="Pfam" id="PF01420">
    <property type="entry name" value="Methylase_S"/>
    <property type="match status" value="1"/>
</dbReference>
<dbReference type="InterPro" id="IPR052021">
    <property type="entry name" value="Type-I_RS_S_subunit"/>
</dbReference>
<evidence type="ECO:0000313" key="5">
    <source>
        <dbReference type="EMBL" id="AUC23283.1"/>
    </source>
</evidence>
<keyword evidence="3" id="KW-0238">DNA-binding</keyword>
<evidence type="ECO:0000256" key="2">
    <source>
        <dbReference type="ARBA" id="ARBA00022747"/>
    </source>
</evidence>
<evidence type="ECO:0000313" key="6">
    <source>
        <dbReference type="Proteomes" id="UP000232721"/>
    </source>
</evidence>
<dbReference type="Proteomes" id="UP000232721">
    <property type="component" value="Chromosome"/>
</dbReference>
<dbReference type="InterPro" id="IPR044946">
    <property type="entry name" value="Restrct_endonuc_typeI_TRD_sf"/>
</dbReference>
<sequence length="471" mass="53824">MAQFKFSTKLGKTNLFLIDKSKLEGRLDPIFYASDLTKFNSGKFNSLSIGKVAISFKSGFGAGKKDQSDAENGIIHIRPTNLGKDGLLKYNKNVYVPFNEKADKLEKDDVLFNNTNSQELVGKTTIVTDNKDLYYSNHITRIKVNKNLILPEYLWIILNMYQEHKIFYSICTNWNNQSGVGLELLKKLKIPVPDISTQKLIIRDFIDSHNLKNKKEKEAKILLDSIDNLLLKELGVSIPIKDNSLSNRIFNISFKEINGNRIDSYYNSEYYRSVLESIKNSKYPVKKLIDITDKITDGTHHTPNYISQGARFISVKNIKNSSISFKSIKHTSFEEGEKLERRVKPRMNDILLTKIGTIGKTAIIREEDIPFNIFVSLALIRPNQTVSNYYLSEVLGSSICKIQFTRHLKGVGVPDLHLENIATTLIPFPSLDKQIELEERILAKRKMAENLQIEANNALNKTKQRIEKMLL</sequence>
<proteinExistence type="inferred from homology"/>
<feature type="domain" description="Type I restriction modification DNA specificity" evidence="4">
    <location>
        <begin position="94"/>
        <end position="216"/>
    </location>
</feature>
<name>A0ABN5F6U5_9FLAO</name>
<protein>
    <recommendedName>
        <fullName evidence="4">Type I restriction modification DNA specificity domain-containing protein</fullName>
    </recommendedName>
</protein>
<comment type="similarity">
    <text evidence="1">Belongs to the type-I restriction system S methylase family.</text>
</comment>
<gene>
    <name evidence="5" type="ORF">BTO15_14785</name>
</gene>
<dbReference type="PANTHER" id="PTHR30408">
    <property type="entry name" value="TYPE-1 RESTRICTION ENZYME ECOKI SPECIFICITY PROTEIN"/>
    <property type="match status" value="1"/>
</dbReference>
<dbReference type="RefSeq" id="WP_208889357.1">
    <property type="nucleotide sequence ID" value="NZ_CP019336.1"/>
</dbReference>
<keyword evidence="2" id="KW-0680">Restriction system</keyword>
<dbReference type="PANTHER" id="PTHR30408:SF12">
    <property type="entry name" value="TYPE I RESTRICTION ENZYME MJAVIII SPECIFICITY SUBUNIT"/>
    <property type="match status" value="1"/>
</dbReference>
<evidence type="ECO:0000256" key="1">
    <source>
        <dbReference type="ARBA" id="ARBA00010923"/>
    </source>
</evidence>
<accession>A0ABN5F6U5</accession>
<dbReference type="InterPro" id="IPR000055">
    <property type="entry name" value="Restrct_endonuc_typeI_TRD"/>
</dbReference>
<dbReference type="EMBL" id="CP019336">
    <property type="protein sequence ID" value="AUC23283.1"/>
    <property type="molecule type" value="Genomic_DNA"/>
</dbReference>
<dbReference type="Gene3D" id="3.90.220.20">
    <property type="entry name" value="DNA methylase specificity domains"/>
    <property type="match status" value="2"/>
</dbReference>
<dbReference type="SUPFAM" id="SSF116734">
    <property type="entry name" value="DNA methylase specificity domain"/>
    <property type="match status" value="2"/>
</dbReference>
<evidence type="ECO:0000259" key="4">
    <source>
        <dbReference type="Pfam" id="PF01420"/>
    </source>
</evidence>
<organism evidence="5 6">
    <name type="scientific">Polaribacter sejongensis</name>
    <dbReference type="NCBI Taxonomy" id="985043"/>
    <lineage>
        <taxon>Bacteria</taxon>
        <taxon>Pseudomonadati</taxon>
        <taxon>Bacteroidota</taxon>
        <taxon>Flavobacteriia</taxon>
        <taxon>Flavobacteriales</taxon>
        <taxon>Flavobacteriaceae</taxon>
    </lineage>
</organism>
<keyword evidence="6" id="KW-1185">Reference proteome</keyword>
<evidence type="ECO:0000256" key="3">
    <source>
        <dbReference type="ARBA" id="ARBA00023125"/>
    </source>
</evidence>
<reference evidence="5 6" key="1">
    <citation type="submission" date="2017-02" db="EMBL/GenBank/DDBJ databases">
        <title>Trade-off between light-utilization and light-protection in marine flavobacteria.</title>
        <authorList>
            <person name="Kumagai Y."/>
            <person name="Yoshizawa S."/>
            <person name="Kogure K."/>
            <person name="Iwasaki W."/>
        </authorList>
    </citation>
    <scope>NUCLEOTIDE SEQUENCE [LARGE SCALE GENOMIC DNA]</scope>
    <source>
        <strain evidence="5 6">KCTC 23670</strain>
    </source>
</reference>